<evidence type="ECO:0000313" key="3">
    <source>
        <dbReference type="Proteomes" id="UP001152320"/>
    </source>
</evidence>
<dbReference type="EMBL" id="JAIZAY010000003">
    <property type="protein sequence ID" value="KAJ8045358.1"/>
    <property type="molecule type" value="Genomic_DNA"/>
</dbReference>
<evidence type="ECO:0000313" key="2">
    <source>
        <dbReference type="EMBL" id="KAJ8045358.1"/>
    </source>
</evidence>
<keyword evidence="1" id="KW-0472">Membrane</keyword>
<keyword evidence="1" id="KW-1133">Transmembrane helix</keyword>
<keyword evidence="1" id="KW-0812">Transmembrane</keyword>
<dbReference type="AlphaFoldDB" id="A0A9Q1HHT5"/>
<dbReference type="OrthoDB" id="9406895at2759"/>
<organism evidence="2 3">
    <name type="scientific">Holothuria leucospilota</name>
    <name type="common">Black long sea cucumber</name>
    <name type="synonym">Mertensiothuria leucospilota</name>
    <dbReference type="NCBI Taxonomy" id="206669"/>
    <lineage>
        <taxon>Eukaryota</taxon>
        <taxon>Metazoa</taxon>
        <taxon>Echinodermata</taxon>
        <taxon>Eleutherozoa</taxon>
        <taxon>Echinozoa</taxon>
        <taxon>Holothuroidea</taxon>
        <taxon>Aspidochirotacea</taxon>
        <taxon>Aspidochirotida</taxon>
        <taxon>Holothuriidae</taxon>
        <taxon>Holothuria</taxon>
    </lineage>
</organism>
<evidence type="ECO:0000256" key="1">
    <source>
        <dbReference type="SAM" id="Phobius"/>
    </source>
</evidence>
<accession>A0A9Q1HHT5</accession>
<reference evidence="2" key="1">
    <citation type="submission" date="2021-10" db="EMBL/GenBank/DDBJ databases">
        <title>Tropical sea cucumber genome reveals ecological adaptation and Cuvierian tubules defense mechanism.</title>
        <authorList>
            <person name="Chen T."/>
        </authorList>
    </citation>
    <scope>NUCLEOTIDE SEQUENCE</scope>
    <source>
        <strain evidence="2">Nanhai2018</strain>
        <tissue evidence="2">Muscle</tissue>
    </source>
</reference>
<keyword evidence="3" id="KW-1185">Reference proteome</keyword>
<dbReference type="Proteomes" id="UP001152320">
    <property type="component" value="Chromosome 3"/>
</dbReference>
<gene>
    <name evidence="2" type="ORF">HOLleu_08354</name>
</gene>
<protein>
    <submittedName>
        <fullName evidence="2">Uncharacterized protein</fullName>
    </submittedName>
</protein>
<feature type="transmembrane region" description="Helical" evidence="1">
    <location>
        <begin position="60"/>
        <end position="77"/>
    </location>
</feature>
<feature type="transmembrane region" description="Helical" evidence="1">
    <location>
        <begin position="89"/>
        <end position="114"/>
    </location>
</feature>
<sequence length="126" mass="14569">MERDCRLLSWIAKTSKKELYVYVSLVLGFGLFVVVLWDLIAYAFSERTELSTQNVTDAVLVVHLISFFLGILGFVYSTQAGKFYKRAKLELYAVALNFLVCVLRFTLEISFIGYRREEYRNLDSGK</sequence>
<proteinExistence type="predicted"/>
<name>A0A9Q1HHT5_HOLLE</name>
<comment type="caution">
    <text evidence="2">The sequence shown here is derived from an EMBL/GenBank/DDBJ whole genome shotgun (WGS) entry which is preliminary data.</text>
</comment>
<feature type="transmembrane region" description="Helical" evidence="1">
    <location>
        <begin position="20"/>
        <end position="40"/>
    </location>
</feature>